<proteinExistence type="predicted"/>
<dbReference type="EMBL" id="CM035436">
    <property type="protein sequence ID" value="KAH7288339.1"/>
    <property type="molecule type" value="Genomic_DNA"/>
</dbReference>
<gene>
    <name evidence="2" type="ORF">KP509_31G022600</name>
</gene>
<comment type="caution">
    <text evidence="2">The sequence shown here is derived from an EMBL/GenBank/DDBJ whole genome shotgun (WGS) entry which is preliminary data.</text>
</comment>
<sequence length="100" mass="10680">MMVCTFGPESNIHAQAGFNAYLTQADMAACLYTQLGEVACLFSFVAGSSLMLPYGSSCGDCASPAPHSWILRICTLWCFFLGLGDLMIVLPIISMTGTNL</sequence>
<name>A0A8T2QWB8_CERRI</name>
<evidence type="ECO:0000256" key="1">
    <source>
        <dbReference type="SAM" id="Phobius"/>
    </source>
</evidence>
<feature type="transmembrane region" description="Helical" evidence="1">
    <location>
        <begin position="69"/>
        <end position="93"/>
    </location>
</feature>
<protein>
    <submittedName>
        <fullName evidence="2">Uncharacterized protein</fullName>
    </submittedName>
</protein>
<keyword evidence="1" id="KW-1133">Transmembrane helix</keyword>
<evidence type="ECO:0000313" key="2">
    <source>
        <dbReference type="EMBL" id="KAH7288339.1"/>
    </source>
</evidence>
<dbReference type="AlphaFoldDB" id="A0A8T2QWB8"/>
<keyword evidence="1" id="KW-0472">Membrane</keyword>
<reference evidence="2" key="1">
    <citation type="submission" date="2021-08" db="EMBL/GenBank/DDBJ databases">
        <title>WGS assembly of Ceratopteris richardii.</title>
        <authorList>
            <person name="Marchant D.B."/>
            <person name="Chen G."/>
            <person name="Jenkins J."/>
            <person name="Shu S."/>
            <person name="Leebens-Mack J."/>
            <person name="Grimwood J."/>
            <person name="Schmutz J."/>
            <person name="Soltis P."/>
            <person name="Soltis D."/>
            <person name="Chen Z.-H."/>
        </authorList>
    </citation>
    <scope>NUCLEOTIDE SEQUENCE</scope>
    <source>
        <strain evidence="2">Whitten #5841</strain>
        <tissue evidence="2">Leaf</tissue>
    </source>
</reference>
<keyword evidence="1" id="KW-0812">Transmembrane</keyword>
<dbReference type="Proteomes" id="UP000825935">
    <property type="component" value="Chromosome 31"/>
</dbReference>
<accession>A0A8T2QWB8</accession>
<keyword evidence="3" id="KW-1185">Reference proteome</keyword>
<organism evidence="2 3">
    <name type="scientific">Ceratopteris richardii</name>
    <name type="common">Triangle waterfern</name>
    <dbReference type="NCBI Taxonomy" id="49495"/>
    <lineage>
        <taxon>Eukaryota</taxon>
        <taxon>Viridiplantae</taxon>
        <taxon>Streptophyta</taxon>
        <taxon>Embryophyta</taxon>
        <taxon>Tracheophyta</taxon>
        <taxon>Polypodiopsida</taxon>
        <taxon>Polypodiidae</taxon>
        <taxon>Polypodiales</taxon>
        <taxon>Pteridineae</taxon>
        <taxon>Pteridaceae</taxon>
        <taxon>Parkerioideae</taxon>
        <taxon>Ceratopteris</taxon>
    </lineage>
</organism>
<evidence type="ECO:0000313" key="3">
    <source>
        <dbReference type="Proteomes" id="UP000825935"/>
    </source>
</evidence>